<dbReference type="InterPro" id="IPR036264">
    <property type="entry name" value="Bact_exopeptidase_dim_dom"/>
</dbReference>
<keyword evidence="2" id="KW-0479">Metal-binding</keyword>
<evidence type="ECO:0000313" key="4">
    <source>
        <dbReference type="EMBL" id="PLC49088.1"/>
    </source>
</evidence>
<organism evidence="4 5">
    <name type="scientific">Pollutimonas subterranea</name>
    <dbReference type="NCBI Taxonomy" id="2045210"/>
    <lineage>
        <taxon>Bacteria</taxon>
        <taxon>Pseudomonadati</taxon>
        <taxon>Pseudomonadota</taxon>
        <taxon>Betaproteobacteria</taxon>
        <taxon>Burkholderiales</taxon>
        <taxon>Alcaligenaceae</taxon>
        <taxon>Pollutimonas</taxon>
    </lineage>
</organism>
<dbReference type="Gene3D" id="3.30.70.360">
    <property type="match status" value="1"/>
</dbReference>
<comment type="caution">
    <text evidence="4">The sequence shown here is derived from an EMBL/GenBank/DDBJ whole genome shotgun (WGS) entry which is preliminary data.</text>
</comment>
<dbReference type="RefSeq" id="WP_102074797.1">
    <property type="nucleotide sequence ID" value="NZ_PDNW01000013.1"/>
</dbReference>
<proteinExistence type="predicted"/>
<feature type="binding site" evidence="2">
    <location>
        <position position="101"/>
    </location>
    <ligand>
        <name>Mn(2+)</name>
        <dbReference type="ChEBI" id="CHEBI:29035"/>
        <label>2</label>
    </ligand>
</feature>
<dbReference type="CDD" id="cd05666">
    <property type="entry name" value="M20_Acy1-like"/>
    <property type="match status" value="1"/>
</dbReference>
<dbReference type="AlphaFoldDB" id="A0A2N4U246"/>
<evidence type="ECO:0000259" key="3">
    <source>
        <dbReference type="Pfam" id="PF07687"/>
    </source>
</evidence>
<protein>
    <submittedName>
        <fullName evidence="4">Amidohydrolase</fullName>
    </submittedName>
</protein>
<evidence type="ECO:0000256" key="2">
    <source>
        <dbReference type="PIRSR" id="PIRSR005962-1"/>
    </source>
</evidence>
<keyword evidence="1 4" id="KW-0378">Hydrolase</keyword>
<dbReference type="Pfam" id="PF01546">
    <property type="entry name" value="Peptidase_M20"/>
    <property type="match status" value="1"/>
</dbReference>
<comment type="cofactor">
    <cofactor evidence="2">
        <name>Mn(2+)</name>
        <dbReference type="ChEBI" id="CHEBI:29035"/>
    </cofactor>
    <text evidence="2">The Mn(2+) ion enhances activity.</text>
</comment>
<dbReference type="PANTHER" id="PTHR11014:SF63">
    <property type="entry name" value="METALLOPEPTIDASE, PUTATIVE (AFU_ORTHOLOGUE AFUA_6G09600)-RELATED"/>
    <property type="match status" value="1"/>
</dbReference>
<dbReference type="SUPFAM" id="SSF55031">
    <property type="entry name" value="Bacterial exopeptidase dimerisation domain"/>
    <property type="match status" value="1"/>
</dbReference>
<accession>A0A2N4U246</accession>
<gene>
    <name evidence="4" type="ORF">CR159_15135</name>
</gene>
<dbReference type="InterPro" id="IPR017439">
    <property type="entry name" value="Amidohydrolase"/>
</dbReference>
<dbReference type="GO" id="GO:0046872">
    <property type="term" value="F:metal ion binding"/>
    <property type="evidence" value="ECO:0007669"/>
    <property type="project" value="UniProtKB-KW"/>
</dbReference>
<dbReference type="NCBIfam" id="TIGR01891">
    <property type="entry name" value="amidohydrolases"/>
    <property type="match status" value="1"/>
</dbReference>
<feature type="domain" description="Peptidase M20 dimerisation" evidence="3">
    <location>
        <begin position="188"/>
        <end position="278"/>
    </location>
</feature>
<sequence>MDTKTLPPNDWDDYIALRRDIHRHPELGFEEHRTAGLVAARLKALGYTVTENIAGTGLVGTLRHGTSTRSIGLRADMDALPIQETTDLAWASSTPNTMHACGHDGHTAILLAAADAIARRRSFDGTVHLIFQPAEELGGGGGARRMLEEGLFQRFPCDAVFAMHNMPGWPVGQFMFKDEVMMASADRVIVTFRGKGGHGAVPHQAIDPTIAAASALMALQTIVSRTIDPLQSVVISVGKLHAGATYNVIPDSAYMELSVRTFSAPVREQLEALITRICTLQAESFGATAVVDYQRGYPVLVNTAAETQSAVAVARQLFGDDKVVTDIDPLMGSEDFAYMLQECPGCYLLIGNGHIGAHDAATGLTHCMVHNPGYDFNDECLAPAASFWTALVEHRLSPDPIAR</sequence>
<dbReference type="Proteomes" id="UP000234190">
    <property type="component" value="Unassembled WGS sequence"/>
</dbReference>
<dbReference type="GO" id="GO:0019877">
    <property type="term" value="P:diaminopimelate biosynthetic process"/>
    <property type="evidence" value="ECO:0007669"/>
    <property type="project" value="UniProtKB-ARBA"/>
</dbReference>
<dbReference type="InterPro" id="IPR011650">
    <property type="entry name" value="Peptidase_M20_dimer"/>
</dbReference>
<dbReference type="Gene3D" id="3.40.630.10">
    <property type="entry name" value="Zn peptidases"/>
    <property type="match status" value="1"/>
</dbReference>
<dbReference type="InterPro" id="IPR002933">
    <property type="entry name" value="Peptidase_M20"/>
</dbReference>
<evidence type="ECO:0000313" key="5">
    <source>
        <dbReference type="Proteomes" id="UP000234190"/>
    </source>
</evidence>
<feature type="binding site" evidence="2">
    <location>
        <position position="164"/>
    </location>
    <ligand>
        <name>Mn(2+)</name>
        <dbReference type="ChEBI" id="CHEBI:29035"/>
        <label>2</label>
    </ligand>
</feature>
<dbReference type="Pfam" id="PF07687">
    <property type="entry name" value="M20_dimer"/>
    <property type="match status" value="1"/>
</dbReference>
<dbReference type="PANTHER" id="PTHR11014">
    <property type="entry name" value="PEPTIDASE M20 FAMILY MEMBER"/>
    <property type="match status" value="1"/>
</dbReference>
<evidence type="ECO:0000256" key="1">
    <source>
        <dbReference type="ARBA" id="ARBA00022801"/>
    </source>
</evidence>
<feature type="binding site" evidence="2">
    <location>
        <position position="136"/>
    </location>
    <ligand>
        <name>Mn(2+)</name>
        <dbReference type="ChEBI" id="CHEBI:29035"/>
        <label>2</label>
    </ligand>
</feature>
<dbReference type="FunFam" id="3.30.70.360:FF:000001">
    <property type="entry name" value="N-acetyldiaminopimelate deacetylase"/>
    <property type="match status" value="1"/>
</dbReference>
<reference evidence="4 5" key="1">
    <citation type="submission" date="2017-10" db="EMBL/GenBank/DDBJ databases">
        <title>Two draft genome sequences of Pusillimonas sp. strains isolated from a nitrate- and radionuclide-contaminated groundwater in Russia.</title>
        <authorList>
            <person name="Grouzdev D.S."/>
            <person name="Tourova T.P."/>
            <person name="Goeva M.A."/>
            <person name="Babich T.L."/>
            <person name="Sokolova D.S."/>
            <person name="Abdullin R."/>
            <person name="Poltaraus A.B."/>
            <person name="Toshchakov S.V."/>
            <person name="Nazina T.N."/>
        </authorList>
    </citation>
    <scope>NUCLEOTIDE SEQUENCE [LARGE SCALE GENOMIC DNA]</scope>
    <source>
        <strain evidence="4 5">JR1/69-3-13</strain>
    </source>
</reference>
<name>A0A2N4U246_9BURK</name>
<feature type="binding site" evidence="2">
    <location>
        <position position="103"/>
    </location>
    <ligand>
        <name>Mn(2+)</name>
        <dbReference type="ChEBI" id="CHEBI:29035"/>
        <label>2</label>
    </ligand>
</feature>
<dbReference type="PIRSF" id="PIRSF005962">
    <property type="entry name" value="Pept_M20D_amidohydro"/>
    <property type="match status" value="1"/>
</dbReference>
<dbReference type="SUPFAM" id="SSF53187">
    <property type="entry name" value="Zn-dependent exopeptidases"/>
    <property type="match status" value="1"/>
</dbReference>
<keyword evidence="2" id="KW-0464">Manganese</keyword>
<keyword evidence="5" id="KW-1185">Reference proteome</keyword>
<feature type="binding site" evidence="2">
    <location>
        <position position="370"/>
    </location>
    <ligand>
        <name>Mn(2+)</name>
        <dbReference type="ChEBI" id="CHEBI:29035"/>
        <label>2</label>
    </ligand>
</feature>
<dbReference type="EMBL" id="PDNW01000013">
    <property type="protein sequence ID" value="PLC49088.1"/>
    <property type="molecule type" value="Genomic_DNA"/>
</dbReference>
<dbReference type="OrthoDB" id="8875216at2"/>
<dbReference type="GO" id="GO:0050118">
    <property type="term" value="F:N-acetyldiaminopimelate deacetylase activity"/>
    <property type="evidence" value="ECO:0007669"/>
    <property type="project" value="UniProtKB-ARBA"/>
</dbReference>